<dbReference type="PANTHER" id="PTHR10971">
    <property type="entry name" value="MRNA EXPORT FACTOR AND BUB3"/>
    <property type="match status" value="1"/>
</dbReference>
<dbReference type="SMART" id="SM00320">
    <property type="entry name" value="WD40"/>
    <property type="match status" value="4"/>
</dbReference>
<dbReference type="HOGENOM" id="CLU_038526_0_0_1"/>
<dbReference type="eggNOG" id="KOG1036">
    <property type="taxonomic scope" value="Eukaryota"/>
</dbReference>
<dbReference type="Pfam" id="PF00400">
    <property type="entry name" value="WD40"/>
    <property type="match status" value="4"/>
</dbReference>
<dbReference type="PROSITE" id="PS50082">
    <property type="entry name" value="WD_REPEATS_2"/>
    <property type="match status" value="2"/>
</dbReference>
<dbReference type="InterPro" id="IPR015943">
    <property type="entry name" value="WD40/YVTN_repeat-like_dom_sf"/>
</dbReference>
<keyword evidence="5" id="KW-1185">Reference proteome</keyword>
<dbReference type="STRING" id="764103.G7E9I2"/>
<accession>G7E9I2</accession>
<dbReference type="OMA" id="WDSTLHI"/>
<dbReference type="InParanoid" id="G7E9I2"/>
<evidence type="ECO:0008006" key="6">
    <source>
        <dbReference type="Google" id="ProtNLM"/>
    </source>
</evidence>
<gene>
    <name evidence="4" type="primary">Mo05996</name>
    <name evidence="4" type="ORF">E5Q_05996</name>
</gene>
<feature type="repeat" description="WD" evidence="3">
    <location>
        <begin position="92"/>
        <end position="133"/>
    </location>
</feature>
<dbReference type="AlphaFoldDB" id="G7E9I2"/>
<reference evidence="4 5" key="1">
    <citation type="journal article" date="2011" name="J. Gen. Appl. Microbiol.">
        <title>Draft genome sequencing of the enigmatic basidiomycete Mixia osmundae.</title>
        <authorList>
            <person name="Nishida H."/>
            <person name="Nagatsuka Y."/>
            <person name="Sugiyama J."/>
        </authorList>
    </citation>
    <scope>NUCLEOTIDE SEQUENCE [LARGE SCALE GENOMIC DNA]</scope>
    <source>
        <strain evidence="5">CBS 9802 / IAM 14324 / JCM 22182 / KY 12970</strain>
    </source>
</reference>
<dbReference type="PROSITE" id="PS50294">
    <property type="entry name" value="WD_REPEATS_REGION"/>
    <property type="match status" value="1"/>
</dbReference>
<dbReference type="InterPro" id="IPR020472">
    <property type="entry name" value="WD40_PAC1"/>
</dbReference>
<dbReference type="SUPFAM" id="SSF50978">
    <property type="entry name" value="WD40 repeat-like"/>
    <property type="match status" value="1"/>
</dbReference>
<protein>
    <recommendedName>
        <fullName evidence="6">Anaphase-promoting complex subunit 4 WD40 domain-containing protein</fullName>
    </recommendedName>
</protein>
<reference evidence="4 5" key="2">
    <citation type="journal article" date="2012" name="Open Biol.">
        <title>Characteristics of nucleosomes and linker DNA regions on the genome of the basidiomycete Mixia osmundae revealed by mono- and dinucleosome mapping.</title>
        <authorList>
            <person name="Nishida H."/>
            <person name="Kondo S."/>
            <person name="Matsumoto T."/>
            <person name="Suzuki Y."/>
            <person name="Yoshikawa H."/>
            <person name="Taylor T.D."/>
            <person name="Sugiyama J."/>
        </authorList>
    </citation>
    <scope>NUCLEOTIDE SEQUENCE [LARGE SCALE GENOMIC DNA]</scope>
    <source>
        <strain evidence="5">CBS 9802 / IAM 14324 / JCM 22182 / KY 12970</strain>
    </source>
</reference>
<evidence type="ECO:0000313" key="4">
    <source>
        <dbReference type="EMBL" id="GAA99301.1"/>
    </source>
</evidence>
<dbReference type="PRINTS" id="PR00320">
    <property type="entry name" value="GPROTEINBRPT"/>
</dbReference>
<feature type="repeat" description="WD" evidence="3">
    <location>
        <begin position="240"/>
        <end position="274"/>
    </location>
</feature>
<proteinExistence type="predicted"/>
<dbReference type="InterPro" id="IPR001680">
    <property type="entry name" value="WD40_rpt"/>
</dbReference>
<evidence type="ECO:0000256" key="3">
    <source>
        <dbReference type="PROSITE-ProRule" id="PRU00221"/>
    </source>
</evidence>
<evidence type="ECO:0000313" key="5">
    <source>
        <dbReference type="Proteomes" id="UP000009131"/>
    </source>
</evidence>
<comment type="caution">
    <text evidence="4">The sequence shown here is derived from an EMBL/GenBank/DDBJ whole genome shotgun (WGS) entry which is preliminary data.</text>
</comment>
<dbReference type="FunCoup" id="G7E9I2">
    <property type="interactions" value="1004"/>
</dbReference>
<dbReference type="EMBL" id="BABT02000220">
    <property type="protein sequence ID" value="GAA99301.1"/>
    <property type="molecule type" value="Genomic_DNA"/>
</dbReference>
<dbReference type="InterPro" id="IPR036322">
    <property type="entry name" value="WD40_repeat_dom_sf"/>
</dbReference>
<dbReference type="Gene3D" id="2.130.10.10">
    <property type="entry name" value="YVTN repeat-like/Quinoprotein amine dehydrogenase"/>
    <property type="match status" value="1"/>
</dbReference>
<sequence length="332" mass="35758">MSQDIELTMPADAIAALAFHPTDKDLLATAEWDSTVKLYNTSLASSESLQSTFAHRAPVLDVSFDGTGKIYSGGLDKAVRQIDPSTSSQTILGNHSAGVKCVRWSDKLNALVTASWDSTLRVWDPRQATGSATLICNLPSKAFSLDLDSRHAIVATAHRHVIIYDLASLAKGVVEPLQTRESSLKYMTRAVRLSPAGTGYATTSIEGRIAVDFLEGADNKPYAFKAHRAVIDDIDTVFPVNALTFHPIHGTFATGGGDSLVNIWDLAAKKRLRQFQRYPASISALAFNVDGSKLAIACSKIEEEGVTYGAEAKNALFVKTLGQDDCKPKSAK</sequence>
<dbReference type="RefSeq" id="XP_014568545.1">
    <property type="nucleotide sequence ID" value="XM_014713059.1"/>
</dbReference>
<dbReference type="Proteomes" id="UP000009131">
    <property type="component" value="Unassembled WGS sequence"/>
</dbReference>
<keyword evidence="1 3" id="KW-0853">WD repeat</keyword>
<keyword evidence="2" id="KW-0677">Repeat</keyword>
<evidence type="ECO:0000256" key="1">
    <source>
        <dbReference type="ARBA" id="ARBA00022574"/>
    </source>
</evidence>
<organism evidence="4 5">
    <name type="scientific">Mixia osmundae (strain CBS 9802 / IAM 14324 / JCM 22182 / KY 12970)</name>
    <dbReference type="NCBI Taxonomy" id="764103"/>
    <lineage>
        <taxon>Eukaryota</taxon>
        <taxon>Fungi</taxon>
        <taxon>Dikarya</taxon>
        <taxon>Basidiomycota</taxon>
        <taxon>Pucciniomycotina</taxon>
        <taxon>Mixiomycetes</taxon>
        <taxon>Mixiales</taxon>
        <taxon>Mixiaceae</taxon>
        <taxon>Mixia</taxon>
    </lineage>
</organism>
<evidence type="ECO:0000256" key="2">
    <source>
        <dbReference type="ARBA" id="ARBA00022737"/>
    </source>
</evidence>
<dbReference type="OrthoDB" id="10262475at2759"/>
<name>G7E9I2_MIXOS</name>